<feature type="region of interest" description="Disordered" evidence="1">
    <location>
        <begin position="1"/>
        <end position="115"/>
    </location>
</feature>
<reference evidence="2 3" key="2">
    <citation type="journal article" date="2017" name="Front. Plant Sci.">
        <title>Gene Classification and Mining of Molecular Markers Useful in Red Clover (Trifolium pratense) Breeding.</title>
        <authorList>
            <person name="Istvanek J."/>
            <person name="Dluhosova J."/>
            <person name="Dluhos P."/>
            <person name="Patkova L."/>
            <person name="Nedelnik J."/>
            <person name="Repkova J."/>
        </authorList>
    </citation>
    <scope>NUCLEOTIDE SEQUENCE [LARGE SCALE GENOMIC DNA]</scope>
    <source>
        <strain evidence="3">cv. Tatra</strain>
        <tissue evidence="2">Young leaves</tissue>
    </source>
</reference>
<dbReference type="EMBL" id="ASHM01055178">
    <property type="protein sequence ID" value="PNX87938.1"/>
    <property type="molecule type" value="Genomic_DNA"/>
</dbReference>
<evidence type="ECO:0000313" key="2">
    <source>
        <dbReference type="EMBL" id="PNX87938.1"/>
    </source>
</evidence>
<sequence>MSQEKPRRPEQEPTKYRDVVLGTMASDEFEDEGDPSPASAQAPKIEVTQDIDFISNQGGGAMNPRFSENQNGNAWSNDSMDKSMSNENPEVINSVTGGMGASMATATADRLKKNK</sequence>
<gene>
    <name evidence="2" type="ORF">L195_g044038</name>
</gene>
<comment type="caution">
    <text evidence="2">The sequence shown here is derived from an EMBL/GenBank/DDBJ whole genome shotgun (WGS) entry which is preliminary data.</text>
</comment>
<name>A0A2K3MAX7_TRIPR</name>
<dbReference type="AlphaFoldDB" id="A0A2K3MAX7"/>
<feature type="compositionally biased region" description="Polar residues" evidence="1">
    <location>
        <begin position="66"/>
        <end position="95"/>
    </location>
</feature>
<evidence type="ECO:0000256" key="1">
    <source>
        <dbReference type="SAM" id="MobiDB-lite"/>
    </source>
</evidence>
<proteinExistence type="predicted"/>
<protein>
    <submittedName>
        <fullName evidence="2">Uncharacterized protein</fullName>
    </submittedName>
</protein>
<dbReference type="Proteomes" id="UP000236291">
    <property type="component" value="Unassembled WGS sequence"/>
</dbReference>
<accession>A0A2K3MAX7</accession>
<organism evidence="2 3">
    <name type="scientific">Trifolium pratense</name>
    <name type="common">Red clover</name>
    <dbReference type="NCBI Taxonomy" id="57577"/>
    <lineage>
        <taxon>Eukaryota</taxon>
        <taxon>Viridiplantae</taxon>
        <taxon>Streptophyta</taxon>
        <taxon>Embryophyta</taxon>
        <taxon>Tracheophyta</taxon>
        <taxon>Spermatophyta</taxon>
        <taxon>Magnoliopsida</taxon>
        <taxon>eudicotyledons</taxon>
        <taxon>Gunneridae</taxon>
        <taxon>Pentapetalae</taxon>
        <taxon>rosids</taxon>
        <taxon>fabids</taxon>
        <taxon>Fabales</taxon>
        <taxon>Fabaceae</taxon>
        <taxon>Papilionoideae</taxon>
        <taxon>50 kb inversion clade</taxon>
        <taxon>NPAAA clade</taxon>
        <taxon>Hologalegina</taxon>
        <taxon>IRL clade</taxon>
        <taxon>Trifolieae</taxon>
        <taxon>Trifolium</taxon>
    </lineage>
</organism>
<reference evidence="2 3" key="1">
    <citation type="journal article" date="2014" name="Am. J. Bot.">
        <title>Genome assembly and annotation for red clover (Trifolium pratense; Fabaceae).</title>
        <authorList>
            <person name="Istvanek J."/>
            <person name="Jaros M."/>
            <person name="Krenek A."/>
            <person name="Repkova J."/>
        </authorList>
    </citation>
    <scope>NUCLEOTIDE SEQUENCE [LARGE SCALE GENOMIC DNA]</scope>
    <source>
        <strain evidence="3">cv. Tatra</strain>
        <tissue evidence="2">Young leaves</tissue>
    </source>
</reference>
<evidence type="ECO:0000313" key="3">
    <source>
        <dbReference type="Proteomes" id="UP000236291"/>
    </source>
</evidence>
<feature type="compositionally biased region" description="Basic and acidic residues" evidence="1">
    <location>
        <begin position="1"/>
        <end position="18"/>
    </location>
</feature>